<dbReference type="AlphaFoldDB" id="A0A154P1J8"/>
<protein>
    <submittedName>
        <fullName evidence="1">Uncharacterized protein</fullName>
    </submittedName>
</protein>
<dbReference type="EMBL" id="KQ434796">
    <property type="protein sequence ID" value="KZC05713.1"/>
    <property type="molecule type" value="Genomic_DNA"/>
</dbReference>
<reference evidence="1 2" key="1">
    <citation type="submission" date="2015-07" db="EMBL/GenBank/DDBJ databases">
        <title>The genome of Dufourea novaeangliae.</title>
        <authorList>
            <person name="Pan H."/>
            <person name="Kapheim K."/>
        </authorList>
    </citation>
    <scope>NUCLEOTIDE SEQUENCE [LARGE SCALE GENOMIC DNA]</scope>
    <source>
        <strain evidence="1">0120121106</strain>
        <tissue evidence="1">Whole body</tissue>
    </source>
</reference>
<gene>
    <name evidence="1" type="ORF">WN55_04653</name>
</gene>
<evidence type="ECO:0000313" key="1">
    <source>
        <dbReference type="EMBL" id="KZC05713.1"/>
    </source>
</evidence>
<evidence type="ECO:0000313" key="2">
    <source>
        <dbReference type="Proteomes" id="UP000076502"/>
    </source>
</evidence>
<dbReference type="Proteomes" id="UP000076502">
    <property type="component" value="Unassembled WGS sequence"/>
</dbReference>
<organism evidence="1 2">
    <name type="scientific">Dufourea novaeangliae</name>
    <name type="common">Sweat bee</name>
    <dbReference type="NCBI Taxonomy" id="178035"/>
    <lineage>
        <taxon>Eukaryota</taxon>
        <taxon>Metazoa</taxon>
        <taxon>Ecdysozoa</taxon>
        <taxon>Arthropoda</taxon>
        <taxon>Hexapoda</taxon>
        <taxon>Insecta</taxon>
        <taxon>Pterygota</taxon>
        <taxon>Neoptera</taxon>
        <taxon>Endopterygota</taxon>
        <taxon>Hymenoptera</taxon>
        <taxon>Apocrita</taxon>
        <taxon>Aculeata</taxon>
        <taxon>Apoidea</taxon>
        <taxon>Anthophila</taxon>
        <taxon>Halictidae</taxon>
        <taxon>Rophitinae</taxon>
        <taxon>Dufourea</taxon>
    </lineage>
</organism>
<keyword evidence="2" id="KW-1185">Reference proteome</keyword>
<proteinExistence type="predicted"/>
<name>A0A154P1J8_DUFNO</name>
<sequence length="63" mass="7121">MGVVGVTGVNKFSFSPQSGEDDFTLRCRLFGTSPFIFYFLAHLTVTKLIKWRVLEENCGFLSI</sequence>
<accession>A0A154P1J8</accession>